<protein>
    <recommendedName>
        <fullName evidence="7">Fucosyltransferase</fullName>
        <ecNumber evidence="7">2.4.1.-</ecNumber>
    </recommendedName>
</protein>
<gene>
    <name evidence="8" type="ORF">SI7747_01000494</name>
</gene>
<name>A0A7I8I8U0_SPIIN</name>
<dbReference type="Pfam" id="PF03254">
    <property type="entry name" value="XG_FTase"/>
    <property type="match status" value="1"/>
</dbReference>
<keyword evidence="5" id="KW-0325">Glycoprotein</keyword>
<dbReference type="InterPro" id="IPR004938">
    <property type="entry name" value="XG_FTase"/>
</dbReference>
<keyword evidence="3 7" id="KW-0808">Transferase</keyword>
<dbReference type="EMBL" id="CACRZD030000001">
    <property type="protein sequence ID" value="CAA6653904.1"/>
    <property type="molecule type" value="Genomic_DNA"/>
</dbReference>
<accession>A0A7I8I8U0</accession>
<sequence length="586" mass="65896">MSIGSPKSLIRLIYICRPPNSIKGPSHLSLPVTTQKNGFDVRGRSRSQRRLASPLEKFSRTVLTRKAWLVVGCLTLAGYALISGAYRRPLTYVAGVYTETWNHQPEDGEGISLSLSLSLFSLSPLYLPLLFPSSFRGRLPKVPRDDYHGGLLAAGFDRSSCLSRYESAIYNKPSSYKPSGFLVRKLRQYEDRHRRCGPHTESYNRTVRLLKAGGAAREEAETGCRYLVWTPYMGLGNRILSLASTFLYALLSDRVVLIDQVENFASLMCEPFPNTTWTLPLDFPITNIGSFDGKHPSSYGNLVKTKKIRNDGVDDPFSGHPPPSFVYLHLTGGYTSEDTNFFCEPDQLVLREVHWLLMRSDEYFKEAVFHHLCRYLFHPSNEVWGMITRYYESYLAPAGETLGIQIRVFDEKQSPFDVVLRQVINCTLTQKLLPGIDLSHPAAVADRRKTKAILITSLYSGYLQHIRTMYWEHPAAGGVLVSVHQPSHEGWQNTGNKTHDMKAAQSTFGYVGQALGGVKPWILLKPENGAVPEPACVRDISMEPCFHSVPPYVCKEKKNGDNSRVVPHVIHCIDTPWGIKLVNQTV</sequence>
<evidence type="ECO:0000256" key="3">
    <source>
        <dbReference type="ARBA" id="ARBA00022679"/>
    </source>
</evidence>
<evidence type="ECO:0000256" key="6">
    <source>
        <dbReference type="ARBA" id="ARBA00023316"/>
    </source>
</evidence>
<dbReference type="GO" id="GO:0071555">
    <property type="term" value="P:cell wall organization"/>
    <property type="evidence" value="ECO:0007669"/>
    <property type="project" value="UniProtKB-UniRule"/>
</dbReference>
<comment type="function">
    <text evidence="7">May be involved in cell wall biosynthesis.</text>
</comment>
<dbReference type="Gene3D" id="3.40.50.11340">
    <property type="match status" value="1"/>
</dbReference>
<evidence type="ECO:0000256" key="7">
    <source>
        <dbReference type="RuleBase" id="RU367004"/>
    </source>
</evidence>
<keyword evidence="2 7" id="KW-0328">Glycosyltransferase</keyword>
<dbReference type="PANTHER" id="PTHR31889:SF2">
    <property type="entry name" value="FUCOSYLTRANSFERASE 3"/>
    <property type="match status" value="1"/>
</dbReference>
<keyword evidence="6 7" id="KW-0961">Cell wall biogenesis/degradation</keyword>
<keyword evidence="9" id="KW-1185">Reference proteome</keyword>
<dbReference type="GO" id="GO:0008107">
    <property type="term" value="F:galactoside 2-alpha-L-fucosyltransferase activity"/>
    <property type="evidence" value="ECO:0007669"/>
    <property type="project" value="InterPro"/>
</dbReference>
<dbReference type="PANTHER" id="PTHR31889">
    <property type="entry name" value="FUCOSYLTRANSFERASE 2-RELATED"/>
    <property type="match status" value="1"/>
</dbReference>
<dbReference type="Proteomes" id="UP001189122">
    <property type="component" value="Unassembled WGS sequence"/>
</dbReference>
<comment type="similarity">
    <text evidence="1 7">Belongs to the glycosyltransferase 37 family.</text>
</comment>
<dbReference type="GO" id="GO:0032580">
    <property type="term" value="C:Golgi cisterna membrane"/>
    <property type="evidence" value="ECO:0007669"/>
    <property type="project" value="UniProtKB-SubCell"/>
</dbReference>
<organism evidence="8">
    <name type="scientific">Spirodela intermedia</name>
    <name type="common">Intermediate duckweed</name>
    <dbReference type="NCBI Taxonomy" id="51605"/>
    <lineage>
        <taxon>Eukaryota</taxon>
        <taxon>Viridiplantae</taxon>
        <taxon>Streptophyta</taxon>
        <taxon>Embryophyta</taxon>
        <taxon>Tracheophyta</taxon>
        <taxon>Spermatophyta</taxon>
        <taxon>Magnoliopsida</taxon>
        <taxon>Liliopsida</taxon>
        <taxon>Araceae</taxon>
        <taxon>Lemnoideae</taxon>
        <taxon>Spirodela</taxon>
    </lineage>
</organism>
<dbReference type="FunFam" id="3.40.50.11340:FF:000005">
    <property type="entry name" value="Galactoside 2-alpha-L-fucosyltransferase"/>
    <property type="match status" value="1"/>
</dbReference>
<keyword evidence="7" id="KW-1133">Transmembrane helix</keyword>
<evidence type="ECO:0000256" key="5">
    <source>
        <dbReference type="ARBA" id="ARBA00023180"/>
    </source>
</evidence>
<evidence type="ECO:0000313" key="9">
    <source>
        <dbReference type="Proteomes" id="UP001189122"/>
    </source>
</evidence>
<keyword evidence="7" id="KW-0472">Membrane</keyword>
<proteinExistence type="inferred from homology"/>
<reference evidence="8 9" key="1">
    <citation type="submission" date="2019-12" db="EMBL/GenBank/DDBJ databases">
        <authorList>
            <person name="Scholz U."/>
            <person name="Mascher M."/>
            <person name="Fiebig A."/>
        </authorList>
    </citation>
    <scope>NUCLEOTIDE SEQUENCE</scope>
</reference>
<dbReference type="GO" id="GO:0009969">
    <property type="term" value="P:xyloglucan biosynthetic process"/>
    <property type="evidence" value="ECO:0007669"/>
    <property type="project" value="TreeGrafter"/>
</dbReference>
<dbReference type="EMBL" id="LR743588">
    <property type="protein sequence ID" value="CAA2614094.1"/>
    <property type="molecule type" value="Genomic_DNA"/>
</dbReference>
<keyword evidence="7" id="KW-0812">Transmembrane</keyword>
<comment type="subcellular location">
    <subcellularLocation>
        <location evidence="7">Golgi apparatus</location>
        <location evidence="7">Golgi stack membrane</location>
        <topology evidence="7">Single-pass type II membrane protein</topology>
    </subcellularLocation>
</comment>
<keyword evidence="4 7" id="KW-0333">Golgi apparatus</keyword>
<dbReference type="EC" id="2.4.1.-" evidence="7"/>
<evidence type="ECO:0000256" key="1">
    <source>
        <dbReference type="ARBA" id="ARBA00010481"/>
    </source>
</evidence>
<evidence type="ECO:0000256" key="2">
    <source>
        <dbReference type="ARBA" id="ARBA00022676"/>
    </source>
</evidence>
<evidence type="ECO:0000256" key="4">
    <source>
        <dbReference type="ARBA" id="ARBA00023034"/>
    </source>
</evidence>
<dbReference type="GO" id="GO:0042546">
    <property type="term" value="P:cell wall biogenesis"/>
    <property type="evidence" value="ECO:0007669"/>
    <property type="project" value="InterPro"/>
</dbReference>
<feature type="transmembrane region" description="Helical" evidence="7">
    <location>
        <begin position="67"/>
        <end position="86"/>
    </location>
</feature>
<dbReference type="AlphaFoldDB" id="A0A7I8I8U0"/>
<evidence type="ECO:0000313" key="8">
    <source>
        <dbReference type="EMBL" id="CAA2614094.1"/>
    </source>
</evidence>